<protein>
    <submittedName>
        <fullName evidence="1">Uncharacterized protein</fullName>
    </submittedName>
</protein>
<dbReference type="Proteomes" id="UP000314294">
    <property type="component" value="Unassembled WGS sequence"/>
</dbReference>
<comment type="caution">
    <text evidence="1">The sequence shown here is derived from an EMBL/GenBank/DDBJ whole genome shotgun (WGS) entry which is preliminary data.</text>
</comment>
<dbReference type="AlphaFoldDB" id="A0A4Z2GSU1"/>
<sequence>MFNARSTKQKPPGEGAGLGGVSLLLVEQPQLVEREGDQVLPGKDLREAELSLQQPAQVFQAESLQHLDQAAVVWVFQEAEPHVSLSMCRGYQGGDDQQDGAGRFVAPRLPHGKLLRRDGLPCQALFQPLHLPAHKEMLCLVFLHLGGPPRTRCESSMRRTDLKRSTTSSPVLFTSSSDIMLRMAAFWYT</sequence>
<evidence type="ECO:0000313" key="2">
    <source>
        <dbReference type="Proteomes" id="UP000314294"/>
    </source>
</evidence>
<evidence type="ECO:0000313" key="1">
    <source>
        <dbReference type="EMBL" id="TNN55853.1"/>
    </source>
</evidence>
<gene>
    <name evidence="1" type="ORF">EYF80_033931</name>
</gene>
<reference evidence="1 2" key="1">
    <citation type="submission" date="2019-03" db="EMBL/GenBank/DDBJ databases">
        <title>First draft genome of Liparis tanakae, snailfish: a comprehensive survey of snailfish specific genes.</title>
        <authorList>
            <person name="Kim W."/>
            <person name="Song I."/>
            <person name="Jeong J.-H."/>
            <person name="Kim D."/>
            <person name="Kim S."/>
            <person name="Ryu S."/>
            <person name="Song J.Y."/>
            <person name="Lee S.K."/>
        </authorList>
    </citation>
    <scope>NUCLEOTIDE SEQUENCE [LARGE SCALE GENOMIC DNA]</scope>
    <source>
        <tissue evidence="1">Muscle</tissue>
    </source>
</reference>
<organism evidence="1 2">
    <name type="scientific">Liparis tanakae</name>
    <name type="common">Tanaka's snailfish</name>
    <dbReference type="NCBI Taxonomy" id="230148"/>
    <lineage>
        <taxon>Eukaryota</taxon>
        <taxon>Metazoa</taxon>
        <taxon>Chordata</taxon>
        <taxon>Craniata</taxon>
        <taxon>Vertebrata</taxon>
        <taxon>Euteleostomi</taxon>
        <taxon>Actinopterygii</taxon>
        <taxon>Neopterygii</taxon>
        <taxon>Teleostei</taxon>
        <taxon>Neoteleostei</taxon>
        <taxon>Acanthomorphata</taxon>
        <taxon>Eupercaria</taxon>
        <taxon>Perciformes</taxon>
        <taxon>Cottioidei</taxon>
        <taxon>Cottales</taxon>
        <taxon>Liparidae</taxon>
        <taxon>Liparis</taxon>
    </lineage>
</organism>
<dbReference type="EMBL" id="SRLO01000444">
    <property type="protein sequence ID" value="TNN55853.1"/>
    <property type="molecule type" value="Genomic_DNA"/>
</dbReference>
<keyword evidence="2" id="KW-1185">Reference proteome</keyword>
<accession>A0A4Z2GSU1</accession>
<name>A0A4Z2GSU1_9TELE</name>
<proteinExistence type="predicted"/>